<evidence type="ECO:0000259" key="2">
    <source>
        <dbReference type="SMART" id="SM00849"/>
    </source>
</evidence>
<keyword evidence="1" id="KW-0479">Metal-binding</keyword>
<evidence type="ECO:0000313" key="3">
    <source>
        <dbReference type="EMBL" id="MCY1005449.1"/>
    </source>
</evidence>
<dbReference type="InterPro" id="IPR051682">
    <property type="entry name" value="Mito_Persulfide_Diox"/>
</dbReference>
<dbReference type="Gene3D" id="3.60.15.10">
    <property type="entry name" value="Ribonuclease Z/Hydroxyacylglutathione hydrolase-like"/>
    <property type="match status" value="1"/>
</dbReference>
<dbReference type="GO" id="GO:0070813">
    <property type="term" value="P:hydrogen sulfide metabolic process"/>
    <property type="evidence" value="ECO:0007669"/>
    <property type="project" value="TreeGrafter"/>
</dbReference>
<proteinExistence type="predicted"/>
<dbReference type="InterPro" id="IPR001279">
    <property type="entry name" value="Metallo-B-lactamas"/>
</dbReference>
<dbReference type="AlphaFoldDB" id="A0A9X3EJW3"/>
<dbReference type="PANTHER" id="PTHR43084:SF1">
    <property type="entry name" value="PERSULFIDE DIOXYGENASE ETHE1, MITOCHONDRIAL"/>
    <property type="match status" value="1"/>
</dbReference>
<dbReference type="InterPro" id="IPR036866">
    <property type="entry name" value="RibonucZ/Hydroxyglut_hydro"/>
</dbReference>
<dbReference type="PANTHER" id="PTHR43084">
    <property type="entry name" value="PERSULFIDE DIOXYGENASE ETHE1"/>
    <property type="match status" value="1"/>
</dbReference>
<dbReference type="EMBL" id="JAPNKE010000002">
    <property type="protein sequence ID" value="MCY1005449.1"/>
    <property type="molecule type" value="Genomic_DNA"/>
</dbReference>
<dbReference type="SMART" id="SM00849">
    <property type="entry name" value="Lactamase_B"/>
    <property type="match status" value="1"/>
</dbReference>
<dbReference type="GO" id="GO:0006749">
    <property type="term" value="P:glutathione metabolic process"/>
    <property type="evidence" value="ECO:0007669"/>
    <property type="project" value="InterPro"/>
</dbReference>
<name>A0A9X3EJW3_9BACT</name>
<dbReference type="InterPro" id="IPR044528">
    <property type="entry name" value="POD-like_MBL-fold"/>
</dbReference>
<organism evidence="3 4">
    <name type="scientific">Nannocystis pusilla</name>
    <dbReference type="NCBI Taxonomy" id="889268"/>
    <lineage>
        <taxon>Bacteria</taxon>
        <taxon>Pseudomonadati</taxon>
        <taxon>Myxococcota</taxon>
        <taxon>Polyangia</taxon>
        <taxon>Nannocystales</taxon>
        <taxon>Nannocystaceae</taxon>
        <taxon>Nannocystis</taxon>
    </lineage>
</organism>
<dbReference type="RefSeq" id="WP_267767127.1">
    <property type="nucleotide sequence ID" value="NZ_JAPNKE010000002.1"/>
</dbReference>
<evidence type="ECO:0000256" key="1">
    <source>
        <dbReference type="ARBA" id="ARBA00022723"/>
    </source>
</evidence>
<keyword evidence="4" id="KW-1185">Reference proteome</keyword>
<dbReference type="GO" id="GO:0050313">
    <property type="term" value="F:sulfur dioxygenase activity"/>
    <property type="evidence" value="ECO:0007669"/>
    <property type="project" value="InterPro"/>
</dbReference>
<sequence length="288" mass="31986">MKIEHFYDARTNTLSYLVYDEATRDALVIDPVLDYELVGSKVFEESVARIAARIRALDLRLGLLLETHAHADHLSGSQALKRRFPGVPVAIGAAITEVQTVFRDIYDLGPEFRVDGSQFDRLHHDGERFDVGALHIEAIATPGHTPACMSYRIGDAVFVGDAMFMPDYGAGRCDFPAGSARALWRSITRRLYTLPDDTRMFVCHDYQPGGRPLAWQTTVGEQKADNVQLPAGREEDDFVAFRTARDATLDAPKLLYPSVQVNIDGGRLPAPAPNGRSYLKIPLDIRES</sequence>
<protein>
    <submittedName>
        <fullName evidence="3">MBL fold metallo-hydrolase</fullName>
    </submittedName>
</protein>
<reference evidence="3" key="1">
    <citation type="submission" date="2022-11" db="EMBL/GenBank/DDBJ databases">
        <title>Minimal conservation of predation-associated metabolite biosynthetic gene clusters underscores biosynthetic potential of Myxococcota including descriptions for ten novel species: Archangium lansinium sp. nov., Myxococcus landrumus sp. nov., Nannocystis bai.</title>
        <authorList>
            <person name="Ahearne A."/>
            <person name="Stevens C."/>
            <person name="Phillips K."/>
        </authorList>
    </citation>
    <scope>NUCLEOTIDE SEQUENCE</scope>
    <source>
        <strain evidence="3">Na p29</strain>
    </source>
</reference>
<evidence type="ECO:0000313" key="4">
    <source>
        <dbReference type="Proteomes" id="UP001150924"/>
    </source>
</evidence>
<dbReference type="Pfam" id="PF00753">
    <property type="entry name" value="Lactamase_B"/>
    <property type="match status" value="1"/>
</dbReference>
<dbReference type="SUPFAM" id="SSF56281">
    <property type="entry name" value="Metallo-hydrolase/oxidoreductase"/>
    <property type="match status" value="1"/>
</dbReference>
<dbReference type="CDD" id="cd07724">
    <property type="entry name" value="POD-like_MBL-fold"/>
    <property type="match status" value="1"/>
</dbReference>
<feature type="domain" description="Metallo-beta-lactamase" evidence="2">
    <location>
        <begin position="12"/>
        <end position="204"/>
    </location>
</feature>
<dbReference type="GO" id="GO:0046872">
    <property type="term" value="F:metal ion binding"/>
    <property type="evidence" value="ECO:0007669"/>
    <property type="project" value="UniProtKB-KW"/>
</dbReference>
<gene>
    <name evidence="3" type="ORF">OV079_07665</name>
</gene>
<comment type="caution">
    <text evidence="3">The sequence shown here is derived from an EMBL/GenBank/DDBJ whole genome shotgun (WGS) entry which is preliminary data.</text>
</comment>
<accession>A0A9X3EJW3</accession>
<dbReference type="Proteomes" id="UP001150924">
    <property type="component" value="Unassembled WGS sequence"/>
</dbReference>